<organism evidence="1 2">
    <name type="scientific">Bondarzewia mesenterica</name>
    <dbReference type="NCBI Taxonomy" id="1095465"/>
    <lineage>
        <taxon>Eukaryota</taxon>
        <taxon>Fungi</taxon>
        <taxon>Dikarya</taxon>
        <taxon>Basidiomycota</taxon>
        <taxon>Agaricomycotina</taxon>
        <taxon>Agaricomycetes</taxon>
        <taxon>Russulales</taxon>
        <taxon>Bondarzewiaceae</taxon>
        <taxon>Bondarzewia</taxon>
    </lineage>
</organism>
<protein>
    <submittedName>
        <fullName evidence="1">Uncharacterized protein</fullName>
    </submittedName>
</protein>
<dbReference type="EMBL" id="SGPL01000003">
    <property type="protein sequence ID" value="THH21405.1"/>
    <property type="molecule type" value="Genomic_DNA"/>
</dbReference>
<dbReference type="Proteomes" id="UP000310158">
    <property type="component" value="Unassembled WGS sequence"/>
</dbReference>
<accession>A0A4S4M8F8</accession>
<proteinExistence type="predicted"/>
<name>A0A4S4M8F8_9AGAM</name>
<reference evidence="1 2" key="1">
    <citation type="submission" date="2019-02" db="EMBL/GenBank/DDBJ databases">
        <title>Genome sequencing of the rare red list fungi Bondarzewia mesenterica.</title>
        <authorList>
            <person name="Buettner E."/>
            <person name="Kellner H."/>
        </authorList>
    </citation>
    <scope>NUCLEOTIDE SEQUENCE [LARGE SCALE GENOMIC DNA]</scope>
    <source>
        <strain evidence="1 2">DSM 108281</strain>
    </source>
</reference>
<evidence type="ECO:0000313" key="2">
    <source>
        <dbReference type="Proteomes" id="UP000310158"/>
    </source>
</evidence>
<comment type="caution">
    <text evidence="1">The sequence shown here is derived from an EMBL/GenBank/DDBJ whole genome shotgun (WGS) entry which is preliminary data.</text>
</comment>
<sequence>MSTPSSSTATLIASVPVGKHSAPNRTKKILSSIFSGKSSTATTTNAAQTNTKATVQTDPDIVFGNLASKYGWAAATPYPSKPSI</sequence>
<evidence type="ECO:0000313" key="1">
    <source>
        <dbReference type="EMBL" id="THH21405.1"/>
    </source>
</evidence>
<gene>
    <name evidence="1" type="ORF">EW146_g164</name>
</gene>
<keyword evidence="2" id="KW-1185">Reference proteome</keyword>
<dbReference type="AlphaFoldDB" id="A0A4S4M8F8"/>